<keyword evidence="2" id="KW-0645">Protease</keyword>
<keyword evidence="3" id="KW-0479">Metal-binding</keyword>
<feature type="compositionally biased region" description="Low complexity" evidence="8">
    <location>
        <begin position="390"/>
        <end position="407"/>
    </location>
</feature>
<dbReference type="PANTHER" id="PTHR21666:SF288">
    <property type="entry name" value="CELL DIVISION PROTEIN YTFB"/>
    <property type="match status" value="1"/>
</dbReference>
<feature type="region of interest" description="Disordered" evidence="8">
    <location>
        <begin position="56"/>
        <end position="76"/>
    </location>
</feature>
<feature type="coiled-coil region" evidence="7">
    <location>
        <begin position="232"/>
        <end position="331"/>
    </location>
</feature>
<protein>
    <submittedName>
        <fullName evidence="10">Peptidoglycan DD-metalloendopeptidase family protein</fullName>
    </submittedName>
</protein>
<feature type="region of interest" description="Disordered" evidence="8">
    <location>
        <begin position="332"/>
        <end position="410"/>
    </location>
</feature>
<keyword evidence="7" id="KW-0175">Coiled coil</keyword>
<dbReference type="Pfam" id="PF01551">
    <property type="entry name" value="Peptidase_M23"/>
    <property type="match status" value="1"/>
</dbReference>
<sequence length="597" mass="63018">MRAGANRAGGVAGVSVRRIAVRRALARVGALLVACSLVPGAPAASPALDETTVSAISQGSGLSPDGSEANPLSASAIESRRKKTAAELADLASRIELSETTIRSLDEEIVAIAADRDALTAALKKATDSQRQISGELQTTEERLTALATEEDGIRASLSARRGVLAEVLAALERMGAKPPPALLVRPRDALGAVRSSILLGAVVPTMRKETEALVADLESLAAVRASIVTEKDRFTAQIEQHREEEARLDRLFEEKRKLEADNREKRRAEIARAAELAGKAENLKDLIATLQADADAARRREIAEREAEALRLAEERRRDAEAKREAAVAHERLALERQKESAEKTRRVVASETDRQGGQPAGASPEPGTPDGSPDTSPPETTDVASQEAAPAAPPSDGGAEAGTAKAVDEAAAEATRLAALEEKAAPEAEYDIAALRNNTALLEPAAAFSTLKARLSKPVLGRQIIGFGEKDDIGRSSTGASFASRAGDVVVAPADSRVLYAGLFRSYGELLILDAGDGYHIVLAGMDRIDVSSGQFVSAGEPVALMGARRVASVQVAEFGAAEPALYVEFRKDGKPVDPSPWWTQEPSGRTRNDS</sequence>
<dbReference type="AlphaFoldDB" id="A0A9X1T572"/>
<dbReference type="GO" id="GO:0046872">
    <property type="term" value="F:metal ion binding"/>
    <property type="evidence" value="ECO:0007669"/>
    <property type="project" value="UniProtKB-KW"/>
</dbReference>
<evidence type="ECO:0000259" key="9">
    <source>
        <dbReference type="Pfam" id="PF01551"/>
    </source>
</evidence>
<keyword evidence="11" id="KW-1185">Reference proteome</keyword>
<dbReference type="Proteomes" id="UP001139035">
    <property type="component" value="Unassembled WGS sequence"/>
</dbReference>
<evidence type="ECO:0000256" key="7">
    <source>
        <dbReference type="SAM" id="Coils"/>
    </source>
</evidence>
<feature type="compositionally biased region" description="Basic and acidic residues" evidence="8">
    <location>
        <begin position="332"/>
        <end position="347"/>
    </location>
</feature>
<evidence type="ECO:0000256" key="6">
    <source>
        <dbReference type="ARBA" id="ARBA00023049"/>
    </source>
</evidence>
<gene>
    <name evidence="10" type="ORF">LZD57_07900</name>
</gene>
<feature type="domain" description="M23ase beta-sheet core" evidence="9">
    <location>
        <begin position="479"/>
        <end position="581"/>
    </location>
</feature>
<evidence type="ECO:0000256" key="2">
    <source>
        <dbReference type="ARBA" id="ARBA00022670"/>
    </source>
</evidence>
<feature type="compositionally biased region" description="Polar residues" evidence="8">
    <location>
        <begin position="375"/>
        <end position="386"/>
    </location>
</feature>
<keyword evidence="4" id="KW-0378">Hydrolase</keyword>
<comment type="cofactor">
    <cofactor evidence="1">
        <name>Zn(2+)</name>
        <dbReference type="ChEBI" id="CHEBI:29105"/>
    </cofactor>
</comment>
<keyword evidence="5" id="KW-0862">Zinc</keyword>
<evidence type="ECO:0000313" key="10">
    <source>
        <dbReference type="EMBL" id="MCE7027910.1"/>
    </source>
</evidence>
<dbReference type="GO" id="GO:0006508">
    <property type="term" value="P:proteolysis"/>
    <property type="evidence" value="ECO:0007669"/>
    <property type="project" value="UniProtKB-KW"/>
</dbReference>
<dbReference type="Gene3D" id="2.70.70.10">
    <property type="entry name" value="Glucose Permease (Domain IIA)"/>
    <property type="match status" value="1"/>
</dbReference>
<dbReference type="InterPro" id="IPR050570">
    <property type="entry name" value="Cell_wall_metabolism_enzyme"/>
</dbReference>
<evidence type="ECO:0000256" key="1">
    <source>
        <dbReference type="ARBA" id="ARBA00001947"/>
    </source>
</evidence>
<comment type="caution">
    <text evidence="10">The sequence shown here is derived from an EMBL/GenBank/DDBJ whole genome shotgun (WGS) entry which is preliminary data.</text>
</comment>
<evidence type="ECO:0000313" key="11">
    <source>
        <dbReference type="Proteomes" id="UP001139035"/>
    </source>
</evidence>
<dbReference type="InterPro" id="IPR016047">
    <property type="entry name" value="M23ase_b-sheet_dom"/>
</dbReference>
<dbReference type="CDD" id="cd12797">
    <property type="entry name" value="M23_peptidase"/>
    <property type="match status" value="1"/>
</dbReference>
<name>A0A9X1T572_9HYPH</name>
<dbReference type="PANTHER" id="PTHR21666">
    <property type="entry name" value="PEPTIDASE-RELATED"/>
    <property type="match status" value="1"/>
</dbReference>
<dbReference type="RefSeq" id="WP_233719074.1">
    <property type="nucleotide sequence ID" value="NZ_JAJUWU010000007.1"/>
</dbReference>
<dbReference type="InterPro" id="IPR011055">
    <property type="entry name" value="Dup_hybrid_motif"/>
</dbReference>
<evidence type="ECO:0000256" key="5">
    <source>
        <dbReference type="ARBA" id="ARBA00022833"/>
    </source>
</evidence>
<feature type="region of interest" description="Disordered" evidence="8">
    <location>
        <begin position="575"/>
        <end position="597"/>
    </location>
</feature>
<dbReference type="GO" id="GO:0004222">
    <property type="term" value="F:metalloendopeptidase activity"/>
    <property type="evidence" value="ECO:0007669"/>
    <property type="project" value="TreeGrafter"/>
</dbReference>
<accession>A0A9X1T572</accession>
<evidence type="ECO:0000256" key="4">
    <source>
        <dbReference type="ARBA" id="ARBA00022801"/>
    </source>
</evidence>
<reference evidence="10" key="1">
    <citation type="submission" date="2022-01" db="EMBL/GenBank/DDBJ databases">
        <title>Jiella avicenniae sp. nov., a novel endophytic bacterium isolated from bark of Avicennia marina.</title>
        <authorList>
            <person name="Tuo L."/>
        </authorList>
    </citation>
    <scope>NUCLEOTIDE SEQUENCE</scope>
    <source>
        <strain evidence="10">CBK1P-4</strain>
    </source>
</reference>
<organism evidence="10 11">
    <name type="scientific">Jiella avicenniae</name>
    <dbReference type="NCBI Taxonomy" id="2907202"/>
    <lineage>
        <taxon>Bacteria</taxon>
        <taxon>Pseudomonadati</taxon>
        <taxon>Pseudomonadota</taxon>
        <taxon>Alphaproteobacteria</taxon>
        <taxon>Hyphomicrobiales</taxon>
        <taxon>Aurantimonadaceae</taxon>
        <taxon>Jiella</taxon>
    </lineage>
</organism>
<evidence type="ECO:0000256" key="3">
    <source>
        <dbReference type="ARBA" id="ARBA00022723"/>
    </source>
</evidence>
<evidence type="ECO:0000256" key="8">
    <source>
        <dbReference type="SAM" id="MobiDB-lite"/>
    </source>
</evidence>
<dbReference type="SUPFAM" id="SSF51261">
    <property type="entry name" value="Duplicated hybrid motif"/>
    <property type="match status" value="1"/>
</dbReference>
<proteinExistence type="predicted"/>
<dbReference type="EMBL" id="JAJUWU010000007">
    <property type="protein sequence ID" value="MCE7027910.1"/>
    <property type="molecule type" value="Genomic_DNA"/>
</dbReference>
<keyword evidence="6" id="KW-0482">Metalloprotease</keyword>